<reference evidence="1 2" key="1">
    <citation type="journal article" date="2018" name="Science">
        <title>The opium poppy genome and morphinan production.</title>
        <authorList>
            <person name="Guo L."/>
            <person name="Winzer T."/>
            <person name="Yang X."/>
            <person name="Li Y."/>
            <person name="Ning Z."/>
            <person name="He Z."/>
            <person name="Teodor R."/>
            <person name="Lu Y."/>
            <person name="Bowser T.A."/>
            <person name="Graham I.A."/>
            <person name="Ye K."/>
        </authorList>
    </citation>
    <scope>NUCLEOTIDE SEQUENCE [LARGE SCALE GENOMIC DNA]</scope>
    <source>
        <strain evidence="2">cv. HN1</strain>
        <tissue evidence="1">Leaves</tissue>
    </source>
</reference>
<accession>A0A4Y7K4B9</accession>
<evidence type="ECO:0000313" key="2">
    <source>
        <dbReference type="Proteomes" id="UP000316621"/>
    </source>
</evidence>
<proteinExistence type="predicted"/>
<name>A0A4Y7K4B9_PAPSO</name>
<dbReference type="Proteomes" id="UP000316621">
    <property type="component" value="Chromosome 6"/>
</dbReference>
<dbReference type="Gramene" id="RZC67190">
    <property type="protein sequence ID" value="RZC67190"/>
    <property type="gene ID" value="C5167_010884"/>
</dbReference>
<evidence type="ECO:0000313" key="1">
    <source>
        <dbReference type="EMBL" id="RZC67190.1"/>
    </source>
</evidence>
<gene>
    <name evidence="1" type="ORF">C5167_010884</name>
</gene>
<sequence length="34" mass="4025">MMCTNNKDLSVRLRKMVGVERGRLYENTCRSSEF</sequence>
<organism evidence="1 2">
    <name type="scientific">Papaver somniferum</name>
    <name type="common">Opium poppy</name>
    <dbReference type="NCBI Taxonomy" id="3469"/>
    <lineage>
        <taxon>Eukaryota</taxon>
        <taxon>Viridiplantae</taxon>
        <taxon>Streptophyta</taxon>
        <taxon>Embryophyta</taxon>
        <taxon>Tracheophyta</taxon>
        <taxon>Spermatophyta</taxon>
        <taxon>Magnoliopsida</taxon>
        <taxon>Ranunculales</taxon>
        <taxon>Papaveraceae</taxon>
        <taxon>Papaveroideae</taxon>
        <taxon>Papaver</taxon>
    </lineage>
</organism>
<dbReference type="AlphaFoldDB" id="A0A4Y7K4B9"/>
<dbReference type="EMBL" id="CM010720">
    <property type="protein sequence ID" value="RZC67190.1"/>
    <property type="molecule type" value="Genomic_DNA"/>
</dbReference>
<protein>
    <submittedName>
        <fullName evidence="1">Uncharacterized protein</fullName>
    </submittedName>
</protein>
<keyword evidence="2" id="KW-1185">Reference proteome</keyword>